<organism evidence="1 2">
    <name type="scientific">Vanilla planifolia</name>
    <name type="common">Vanilla</name>
    <dbReference type="NCBI Taxonomy" id="51239"/>
    <lineage>
        <taxon>Eukaryota</taxon>
        <taxon>Viridiplantae</taxon>
        <taxon>Streptophyta</taxon>
        <taxon>Embryophyta</taxon>
        <taxon>Tracheophyta</taxon>
        <taxon>Spermatophyta</taxon>
        <taxon>Magnoliopsida</taxon>
        <taxon>Liliopsida</taxon>
        <taxon>Asparagales</taxon>
        <taxon>Orchidaceae</taxon>
        <taxon>Vanilloideae</taxon>
        <taxon>Vanilleae</taxon>
        <taxon>Vanilla</taxon>
    </lineage>
</organism>
<reference evidence="1 2" key="1">
    <citation type="journal article" date="2020" name="Nat. Food">
        <title>A phased Vanilla planifolia genome enables genetic improvement of flavour and production.</title>
        <authorList>
            <person name="Hasing T."/>
            <person name="Tang H."/>
            <person name="Brym M."/>
            <person name="Khazi F."/>
            <person name="Huang T."/>
            <person name="Chambers A.H."/>
        </authorList>
    </citation>
    <scope>NUCLEOTIDE SEQUENCE [LARGE SCALE GENOMIC DNA]</scope>
    <source>
        <tissue evidence="1">Leaf</tissue>
    </source>
</reference>
<evidence type="ECO:0000313" key="2">
    <source>
        <dbReference type="Proteomes" id="UP000639772"/>
    </source>
</evidence>
<comment type="caution">
    <text evidence="1">The sequence shown here is derived from an EMBL/GenBank/DDBJ whole genome shotgun (WGS) entry which is preliminary data.</text>
</comment>
<dbReference type="Proteomes" id="UP000639772">
    <property type="component" value="Unassembled WGS sequence"/>
</dbReference>
<name>A0A835R7K0_VANPL</name>
<protein>
    <submittedName>
        <fullName evidence="1">Uncharacterized protein</fullName>
    </submittedName>
</protein>
<gene>
    <name evidence="1" type="ORF">HPP92_011743</name>
</gene>
<accession>A0A835R7K0</accession>
<sequence length="96" mass="10629">MVKKVVEHSSSALSGPVTKTALQKTNWLSAAVRFSTFLAASSAILPTSWDSSETWIYITRLQCLCSSRQWIPSRIFDSDALANIVYKAALQPMVLH</sequence>
<dbReference type="AlphaFoldDB" id="A0A835R7K0"/>
<evidence type="ECO:0000313" key="1">
    <source>
        <dbReference type="EMBL" id="KAG0483659.1"/>
    </source>
</evidence>
<dbReference type="EMBL" id="JADCNM010000005">
    <property type="protein sequence ID" value="KAG0483659.1"/>
    <property type="molecule type" value="Genomic_DNA"/>
</dbReference>
<proteinExistence type="predicted"/>